<feature type="region of interest" description="Disordered" evidence="10">
    <location>
        <begin position="255"/>
        <end position="328"/>
    </location>
</feature>
<dbReference type="InterPro" id="IPR047021">
    <property type="entry name" value="REXO1/3/4-like"/>
</dbReference>
<keyword evidence="8" id="KW-0539">Nucleus</keyword>
<dbReference type="InterPro" id="IPR012337">
    <property type="entry name" value="RNaseH-like_sf"/>
</dbReference>
<dbReference type="EMBL" id="CAJNNW010037477">
    <property type="protein sequence ID" value="CAE8742128.1"/>
    <property type="molecule type" value="Genomic_DNA"/>
</dbReference>
<dbReference type="Proteomes" id="UP000626109">
    <property type="component" value="Unassembled WGS sequence"/>
</dbReference>
<protein>
    <recommendedName>
        <fullName evidence="3">RNA exonuclease 4</fullName>
    </recommendedName>
</protein>
<evidence type="ECO:0000256" key="10">
    <source>
        <dbReference type="SAM" id="MobiDB-lite"/>
    </source>
</evidence>
<comment type="function">
    <text evidence="9">Exoribonuclease involved in ribosome biosynthesis. Involved in the processing of ITS1, the internal transcribed spacer localized between the 18S and 5.8S rRNAs.</text>
</comment>
<comment type="subcellular location">
    <subcellularLocation>
        <location evidence="1">Nucleus</location>
    </subcellularLocation>
</comment>
<gene>
    <name evidence="12" type="ORF">PGLA2088_LOCUS50826</name>
</gene>
<dbReference type="AlphaFoldDB" id="A0A813LZ01"/>
<sequence>MVVDVLKKLKKDAVARQRKEQHVPRQNSQAASSVTPKAKTFEPAHKFFVSSNWKTLLERKPEIAPKAAAGEKSTPVGHAQSDGSAASNVVAIDCEMVGVGDDGVRSVLARVSIVDHEGKVLMDRFVRPKEFVTDFRTHITGITAGHLKRPDVISEDAARKMAADLLTGKVVVGHSVQNDFQALLLSHPHIMIRDTALFKPLRPPGQTRTPALKKLAEHWLQESIQTGQHDSVEDARIALRLYRLKSQFWEKQMRSAMKHHGGSAGSSLGAQSRPAGGDDDDDGESVERTPSAPAARQDKRNGIKKAAKSEALAGGANKRTIKKRHRDR</sequence>
<dbReference type="FunFam" id="3.30.420.10:FF:000007">
    <property type="entry name" value="Interferon-stimulated exonuclease gene 20"/>
    <property type="match status" value="1"/>
</dbReference>
<evidence type="ECO:0000256" key="8">
    <source>
        <dbReference type="ARBA" id="ARBA00023242"/>
    </source>
</evidence>
<organism evidence="12 13">
    <name type="scientific">Polarella glacialis</name>
    <name type="common">Dinoflagellate</name>
    <dbReference type="NCBI Taxonomy" id="89957"/>
    <lineage>
        <taxon>Eukaryota</taxon>
        <taxon>Sar</taxon>
        <taxon>Alveolata</taxon>
        <taxon>Dinophyceae</taxon>
        <taxon>Suessiales</taxon>
        <taxon>Suessiaceae</taxon>
        <taxon>Polarella</taxon>
    </lineage>
</organism>
<evidence type="ECO:0000256" key="6">
    <source>
        <dbReference type="ARBA" id="ARBA00022801"/>
    </source>
</evidence>
<dbReference type="SUPFAM" id="SSF53098">
    <property type="entry name" value="Ribonuclease H-like"/>
    <property type="match status" value="1"/>
</dbReference>
<evidence type="ECO:0000259" key="11">
    <source>
        <dbReference type="SMART" id="SM00479"/>
    </source>
</evidence>
<dbReference type="PANTHER" id="PTHR12801:SF45">
    <property type="entry name" value="RNA EXONUCLEASE 4"/>
    <property type="match status" value="1"/>
</dbReference>
<dbReference type="GO" id="GO:0008408">
    <property type="term" value="F:3'-5' exonuclease activity"/>
    <property type="evidence" value="ECO:0007669"/>
    <property type="project" value="InterPro"/>
</dbReference>
<feature type="region of interest" description="Disordered" evidence="10">
    <location>
        <begin position="13"/>
        <end position="37"/>
    </location>
</feature>
<feature type="compositionally biased region" description="Polar residues" evidence="10">
    <location>
        <begin position="24"/>
        <end position="35"/>
    </location>
</feature>
<evidence type="ECO:0000256" key="4">
    <source>
        <dbReference type="ARBA" id="ARBA00022552"/>
    </source>
</evidence>
<proteinExistence type="inferred from homology"/>
<dbReference type="Gene3D" id="3.30.420.10">
    <property type="entry name" value="Ribonuclease H-like superfamily/Ribonuclease H"/>
    <property type="match status" value="1"/>
</dbReference>
<comment type="caution">
    <text evidence="12">The sequence shown here is derived from an EMBL/GenBank/DDBJ whole genome shotgun (WGS) entry which is preliminary data.</text>
</comment>
<keyword evidence="4" id="KW-0698">rRNA processing</keyword>
<feature type="domain" description="Exonuclease" evidence="11">
    <location>
        <begin position="88"/>
        <end position="251"/>
    </location>
</feature>
<feature type="compositionally biased region" description="Basic and acidic residues" evidence="10">
    <location>
        <begin position="13"/>
        <end position="23"/>
    </location>
</feature>
<comment type="similarity">
    <text evidence="2">Belongs to the REXO4 family.</text>
</comment>
<dbReference type="InterPro" id="IPR013520">
    <property type="entry name" value="Ribonucl_H"/>
</dbReference>
<evidence type="ECO:0000256" key="3">
    <source>
        <dbReference type="ARBA" id="ARBA00016937"/>
    </source>
</evidence>
<evidence type="ECO:0000256" key="9">
    <source>
        <dbReference type="ARBA" id="ARBA00025599"/>
    </source>
</evidence>
<dbReference type="CDD" id="cd06144">
    <property type="entry name" value="REX4_like"/>
    <property type="match status" value="1"/>
</dbReference>
<evidence type="ECO:0000313" key="13">
    <source>
        <dbReference type="Proteomes" id="UP000626109"/>
    </source>
</evidence>
<feature type="compositionally biased region" description="Basic residues" evidence="10">
    <location>
        <begin position="319"/>
        <end position="328"/>
    </location>
</feature>
<dbReference type="GO" id="GO:0005634">
    <property type="term" value="C:nucleus"/>
    <property type="evidence" value="ECO:0007669"/>
    <property type="project" value="UniProtKB-SubCell"/>
</dbReference>
<keyword evidence="7" id="KW-0269">Exonuclease</keyword>
<keyword evidence="5" id="KW-0540">Nuclease</keyword>
<evidence type="ECO:0000256" key="2">
    <source>
        <dbReference type="ARBA" id="ARBA00010489"/>
    </source>
</evidence>
<dbReference type="PANTHER" id="PTHR12801">
    <property type="entry name" value="RNA EXONUCLEASE REXO1 / RECO3 FAMILY MEMBER-RELATED"/>
    <property type="match status" value="1"/>
</dbReference>
<dbReference type="GO" id="GO:0006364">
    <property type="term" value="P:rRNA processing"/>
    <property type="evidence" value="ECO:0007669"/>
    <property type="project" value="UniProtKB-KW"/>
</dbReference>
<dbReference type="SMART" id="SM00479">
    <property type="entry name" value="EXOIII"/>
    <property type="match status" value="1"/>
</dbReference>
<evidence type="ECO:0000256" key="5">
    <source>
        <dbReference type="ARBA" id="ARBA00022722"/>
    </source>
</evidence>
<evidence type="ECO:0000313" key="12">
    <source>
        <dbReference type="EMBL" id="CAE8742128.1"/>
    </source>
</evidence>
<evidence type="ECO:0000256" key="7">
    <source>
        <dbReference type="ARBA" id="ARBA00022839"/>
    </source>
</evidence>
<evidence type="ECO:0000256" key="1">
    <source>
        <dbReference type="ARBA" id="ARBA00004123"/>
    </source>
</evidence>
<keyword evidence="6" id="KW-0378">Hydrolase</keyword>
<name>A0A813LZ01_POLGL</name>
<reference evidence="12" key="1">
    <citation type="submission" date="2021-02" db="EMBL/GenBank/DDBJ databases">
        <authorList>
            <person name="Dougan E. K."/>
            <person name="Rhodes N."/>
            <person name="Thang M."/>
            <person name="Chan C."/>
        </authorList>
    </citation>
    <scope>NUCLEOTIDE SEQUENCE</scope>
</reference>
<dbReference type="Pfam" id="PF00929">
    <property type="entry name" value="RNase_T"/>
    <property type="match status" value="1"/>
</dbReference>
<dbReference type="GO" id="GO:0003676">
    <property type="term" value="F:nucleic acid binding"/>
    <property type="evidence" value="ECO:0007669"/>
    <property type="project" value="InterPro"/>
</dbReference>
<dbReference type="InterPro" id="IPR036397">
    <property type="entry name" value="RNaseH_sf"/>
</dbReference>
<accession>A0A813LZ01</accession>
<dbReference type="InterPro" id="IPR037431">
    <property type="entry name" value="REX4_DEDDh_dom"/>
</dbReference>